<feature type="non-terminal residue" evidence="1">
    <location>
        <position position="399"/>
    </location>
</feature>
<organism evidence="1 2">
    <name type="scientific">Gigaspora margarita</name>
    <dbReference type="NCBI Taxonomy" id="4874"/>
    <lineage>
        <taxon>Eukaryota</taxon>
        <taxon>Fungi</taxon>
        <taxon>Fungi incertae sedis</taxon>
        <taxon>Mucoromycota</taxon>
        <taxon>Glomeromycotina</taxon>
        <taxon>Glomeromycetes</taxon>
        <taxon>Diversisporales</taxon>
        <taxon>Gigasporaceae</taxon>
        <taxon>Gigaspora</taxon>
    </lineage>
</organism>
<dbReference type="EMBL" id="CAJVQB010073866">
    <property type="protein sequence ID" value="CAG8843881.1"/>
    <property type="molecule type" value="Genomic_DNA"/>
</dbReference>
<dbReference type="InterPro" id="IPR009003">
    <property type="entry name" value="Peptidase_S1_PA"/>
</dbReference>
<dbReference type="SUPFAM" id="SSF50494">
    <property type="entry name" value="Trypsin-like serine proteases"/>
    <property type="match status" value="1"/>
</dbReference>
<name>A0ABN7WYK7_GIGMA</name>
<comment type="caution">
    <text evidence="1">The sequence shown here is derived from an EMBL/GenBank/DDBJ whole genome shotgun (WGS) entry which is preliminary data.</text>
</comment>
<reference evidence="1 2" key="1">
    <citation type="submission" date="2021-06" db="EMBL/GenBank/DDBJ databases">
        <authorList>
            <person name="Kallberg Y."/>
            <person name="Tangrot J."/>
            <person name="Rosling A."/>
        </authorList>
    </citation>
    <scope>NUCLEOTIDE SEQUENCE [LARGE SCALE GENOMIC DNA]</scope>
    <source>
        <strain evidence="1 2">120-4 pot B 10/14</strain>
    </source>
</reference>
<dbReference type="Proteomes" id="UP000789901">
    <property type="component" value="Unassembled WGS sequence"/>
</dbReference>
<dbReference type="Gene3D" id="2.40.10.10">
    <property type="entry name" value="Trypsin-like serine proteases"/>
    <property type="match status" value="2"/>
</dbReference>
<gene>
    <name evidence="1" type="ORF">GMARGA_LOCUS36779</name>
</gene>
<proteinExistence type="predicted"/>
<dbReference type="InterPro" id="IPR043504">
    <property type="entry name" value="Peptidase_S1_PA_chymotrypsin"/>
</dbReference>
<accession>A0ABN7WYK7</accession>
<dbReference type="CDD" id="cd21112">
    <property type="entry name" value="alphaLP-like"/>
    <property type="match status" value="1"/>
</dbReference>
<feature type="non-terminal residue" evidence="1">
    <location>
        <position position="1"/>
    </location>
</feature>
<evidence type="ECO:0000313" key="2">
    <source>
        <dbReference type="Proteomes" id="UP000789901"/>
    </source>
</evidence>
<sequence length="399" mass="44189">HLTACGLYEALAQYLNVSESEVPKLLSNQKILIEGNRILTPLLNSSIFGGSYIDIKANKININILDMSQQGIITNNTAMKPYLNLLLFVQVNNSFDQLNSTFNQLNILAKQYNATNYTLGIESDVNNIVIYLSHADDARNQEFIDHAKKLTHPPIIEYPGDNKKEVIFNSFNSSNLMPRQTSNLRLLGGDGITDFHMVCSAGFWVRSVGREFLATAGHCAQRTNAKFNNMPSVGQDYTFIGQMIIRDIEGFDRGYIMKTNSKVLASPIIRDRDNDDYPELKIMAVTDPDTEGVSVCKSGFTTGVTCGRILGITDTLTREHDGLVFHDVIITNMECTGGDSGGPVYVYLDELLPTVMIVGLVYAAGGGLCLFHPVNSILLPGMEFHTQLDCYIMSRMTDD</sequence>
<evidence type="ECO:0000313" key="1">
    <source>
        <dbReference type="EMBL" id="CAG8843881.1"/>
    </source>
</evidence>
<keyword evidence="2" id="KW-1185">Reference proteome</keyword>
<protein>
    <submittedName>
        <fullName evidence="1">25099_t:CDS:1</fullName>
    </submittedName>
</protein>